<dbReference type="PANTHER" id="PTHR11647">
    <property type="entry name" value="HYDRANTOINASE/DIHYDROPYRIMIDINASE FAMILY MEMBER"/>
    <property type="match status" value="1"/>
</dbReference>
<dbReference type="AlphaFoldDB" id="A0A1H0SJR7"/>
<dbReference type="Pfam" id="PF01979">
    <property type="entry name" value="Amidohydro_1"/>
    <property type="match status" value="1"/>
</dbReference>
<dbReference type="NCBIfam" id="TIGR02033">
    <property type="entry name" value="D-hydantoinase"/>
    <property type="match status" value="1"/>
</dbReference>
<keyword evidence="8" id="KW-1185">Reference proteome</keyword>
<dbReference type="SUPFAM" id="SSF51556">
    <property type="entry name" value="Metallo-dependent hydrolases"/>
    <property type="match status" value="1"/>
</dbReference>
<dbReference type="InterPro" id="IPR011059">
    <property type="entry name" value="Metal-dep_hydrolase_composite"/>
</dbReference>
<dbReference type="InterPro" id="IPR050378">
    <property type="entry name" value="Metallo-dep_Hydrolases_sf"/>
</dbReference>
<evidence type="ECO:0000256" key="2">
    <source>
        <dbReference type="ARBA" id="ARBA00008829"/>
    </source>
</evidence>
<comment type="cofactor">
    <cofactor evidence="1">
        <name>Zn(2+)</name>
        <dbReference type="ChEBI" id="CHEBI:29105"/>
    </cofactor>
</comment>
<dbReference type="SUPFAM" id="SSF51338">
    <property type="entry name" value="Composite domain of metallo-dependent hydrolases"/>
    <property type="match status" value="1"/>
</dbReference>
<sequence length="471" mass="51695">MKKIIKNGTIVTAADTYKADILIENEKIALIGQDLTDPSAEVVDAEGNYIFPGGIDPHTHLEMPFGGTVSKDDFETGTIAAAHGGTTTVIDFCLTDKGKPLQNSIDQWHAKSKDKSVIDYSFHLMIGEMNDSVLEQLPSVIEDEGITSFKVFMAYKNVFQADDGTLFRTLEQAKKLGALVMVHAENGDVIEHLVNKALEAGQTDPIYHALTRPPEVEGEATGRAAELTGLADSQLYVVHVTCEEAVEAIAKARKKGYNVTGETCPQYLVLDQSYLEKPNFEGAKYVWSPPLREKHHQEVLWKALKTGDLQTLGSDQCSFDFKGQKDLGKGDFTKIPNGGPIIEDRVSILFSEGVKKGRISLNEFVDITSTKIAKTFGLFPQKGTISVGADADIVIFDPSVERTISVETSHMAADYNPFEGMKVTGQPVSVLSRGDFVIKNKEFVGKLGKGNYLKRSRYGELTSSKEELYQK</sequence>
<proteinExistence type="inferred from homology"/>
<protein>
    <submittedName>
        <fullName evidence="7">Dihydropyrimidinase</fullName>
    </submittedName>
</protein>
<dbReference type="GO" id="GO:0046872">
    <property type="term" value="F:metal ion binding"/>
    <property type="evidence" value="ECO:0007669"/>
    <property type="project" value="UniProtKB-KW"/>
</dbReference>
<keyword evidence="3" id="KW-0479">Metal-binding</keyword>
<dbReference type="RefSeq" id="WP_089653979.1">
    <property type="nucleotide sequence ID" value="NZ_FNIZ01000018.1"/>
</dbReference>
<dbReference type="InterPro" id="IPR011778">
    <property type="entry name" value="Hydantoinase/dihydroPyrase"/>
</dbReference>
<organism evidence="7 8">
    <name type="scientific">Halobacillus aidingensis</name>
    <dbReference type="NCBI Taxonomy" id="240303"/>
    <lineage>
        <taxon>Bacteria</taxon>
        <taxon>Bacillati</taxon>
        <taxon>Bacillota</taxon>
        <taxon>Bacilli</taxon>
        <taxon>Bacillales</taxon>
        <taxon>Bacillaceae</taxon>
        <taxon>Halobacillus</taxon>
    </lineage>
</organism>
<keyword evidence="4" id="KW-0378">Hydrolase</keyword>
<comment type="similarity">
    <text evidence="2">Belongs to the metallo-dependent hydrolases superfamily. Hydantoinase/dihydropyrimidinase family.</text>
</comment>
<accession>A0A1H0SJR7</accession>
<dbReference type="Gene3D" id="2.30.40.10">
    <property type="entry name" value="Urease, subunit C, domain 1"/>
    <property type="match status" value="1"/>
</dbReference>
<dbReference type="Proteomes" id="UP000198860">
    <property type="component" value="Unassembled WGS sequence"/>
</dbReference>
<dbReference type="STRING" id="240303.SAMN05421677_11863"/>
<gene>
    <name evidence="7" type="ORF">SAMN05421677_11863</name>
</gene>
<feature type="modified residue" description="N6-carboxylysine" evidence="5">
    <location>
        <position position="150"/>
    </location>
</feature>
<evidence type="ECO:0000259" key="6">
    <source>
        <dbReference type="Pfam" id="PF01979"/>
    </source>
</evidence>
<dbReference type="CDD" id="cd01314">
    <property type="entry name" value="D-HYD"/>
    <property type="match status" value="1"/>
</dbReference>
<feature type="domain" description="Amidohydrolase-related" evidence="6">
    <location>
        <begin position="49"/>
        <end position="437"/>
    </location>
</feature>
<comment type="PTM">
    <text evidence="5">Carbamylation allows a single lysine to coordinate two divalent metal cations.</text>
</comment>
<evidence type="ECO:0000313" key="8">
    <source>
        <dbReference type="Proteomes" id="UP000198860"/>
    </source>
</evidence>
<dbReference type="GO" id="GO:0016812">
    <property type="term" value="F:hydrolase activity, acting on carbon-nitrogen (but not peptide) bonds, in cyclic amides"/>
    <property type="evidence" value="ECO:0007669"/>
    <property type="project" value="TreeGrafter"/>
</dbReference>
<dbReference type="FunFam" id="3.20.20.140:FF:000076">
    <property type="entry name" value="Dihydropyrimidinase like 2"/>
    <property type="match status" value="1"/>
</dbReference>
<evidence type="ECO:0000256" key="4">
    <source>
        <dbReference type="ARBA" id="ARBA00022801"/>
    </source>
</evidence>
<dbReference type="InterPro" id="IPR032466">
    <property type="entry name" value="Metal_Hydrolase"/>
</dbReference>
<dbReference type="Gene3D" id="3.20.20.140">
    <property type="entry name" value="Metal-dependent hydrolases"/>
    <property type="match status" value="1"/>
</dbReference>
<dbReference type="GO" id="GO:0005829">
    <property type="term" value="C:cytosol"/>
    <property type="evidence" value="ECO:0007669"/>
    <property type="project" value="TreeGrafter"/>
</dbReference>
<dbReference type="EMBL" id="FNIZ01000018">
    <property type="protein sequence ID" value="SDP41960.1"/>
    <property type="molecule type" value="Genomic_DNA"/>
</dbReference>
<dbReference type="PANTHER" id="PTHR11647:SF1">
    <property type="entry name" value="COLLAPSIN RESPONSE MEDIATOR PROTEIN"/>
    <property type="match status" value="1"/>
</dbReference>
<reference evidence="8" key="1">
    <citation type="submission" date="2016-10" db="EMBL/GenBank/DDBJ databases">
        <authorList>
            <person name="Varghese N."/>
            <person name="Submissions S."/>
        </authorList>
    </citation>
    <scope>NUCLEOTIDE SEQUENCE [LARGE SCALE GENOMIC DNA]</scope>
    <source>
        <strain evidence="8">CGMCC 1.3703</strain>
    </source>
</reference>
<evidence type="ECO:0000313" key="7">
    <source>
        <dbReference type="EMBL" id="SDP41960.1"/>
    </source>
</evidence>
<dbReference type="OrthoDB" id="9765462at2"/>
<evidence type="ECO:0000256" key="3">
    <source>
        <dbReference type="ARBA" id="ARBA00022723"/>
    </source>
</evidence>
<evidence type="ECO:0000256" key="1">
    <source>
        <dbReference type="ARBA" id="ARBA00001947"/>
    </source>
</evidence>
<dbReference type="InterPro" id="IPR006680">
    <property type="entry name" value="Amidohydro-rel"/>
</dbReference>
<evidence type="ECO:0000256" key="5">
    <source>
        <dbReference type="PIRSR" id="PIRSR611778-50"/>
    </source>
</evidence>
<name>A0A1H0SJR7_HALAD</name>